<dbReference type="Proteomes" id="UP001060123">
    <property type="component" value="Chromosome"/>
</dbReference>
<dbReference type="Gene3D" id="3.40.50.1820">
    <property type="entry name" value="alpha/beta hydrolase"/>
    <property type="match status" value="1"/>
</dbReference>
<proteinExistence type="predicted"/>
<dbReference type="InterPro" id="IPR050471">
    <property type="entry name" value="AB_hydrolase"/>
</dbReference>
<dbReference type="SUPFAM" id="SSF53474">
    <property type="entry name" value="alpha/beta-Hydrolases"/>
    <property type="match status" value="1"/>
</dbReference>
<dbReference type="EMBL" id="PIQN01000033">
    <property type="protein sequence ID" value="PKA39031.1"/>
    <property type="molecule type" value="Genomic_DNA"/>
</dbReference>
<dbReference type="EMBL" id="CP104143">
    <property type="protein sequence ID" value="UWU15889.1"/>
    <property type="molecule type" value="Genomic_DNA"/>
</dbReference>
<dbReference type="RefSeq" id="WP_027512417.1">
    <property type="nucleotide sequence ID" value="NZ_CP104143.1"/>
</dbReference>
<dbReference type="PRINTS" id="PR00111">
    <property type="entry name" value="ABHYDROLASE"/>
</dbReference>
<dbReference type="PANTHER" id="PTHR43433">
    <property type="entry name" value="HYDROLASE, ALPHA/BETA FOLD FAMILY PROTEIN"/>
    <property type="match status" value="1"/>
</dbReference>
<evidence type="ECO:0000313" key="3">
    <source>
        <dbReference type="EMBL" id="UWU15889.1"/>
    </source>
</evidence>
<dbReference type="InterPro" id="IPR029058">
    <property type="entry name" value="AB_hydrolase_fold"/>
</dbReference>
<evidence type="ECO:0000313" key="2">
    <source>
        <dbReference type="EMBL" id="PKA39031.1"/>
    </source>
</evidence>
<feature type="domain" description="AB hydrolase-1" evidence="1">
    <location>
        <begin position="24"/>
        <end position="263"/>
    </location>
</feature>
<reference evidence="2 4" key="2">
    <citation type="submission" date="2017-12" db="EMBL/GenBank/DDBJ databases">
        <title>Genome sequence of Rhizobium sullae HCNT1 isolated from Sulla coronaria nodules and featuring peculiar denitrification phenotypes.</title>
        <authorList>
            <person name="De Diego-Diaz B."/>
            <person name="Treu L."/>
            <person name="Campanaro S."/>
            <person name="Da Silva Duarte V."/>
            <person name="Basaglia M."/>
            <person name="Favaro L."/>
            <person name="Casella S."/>
            <person name="Squartini A."/>
        </authorList>
    </citation>
    <scope>NUCLEOTIDE SEQUENCE [LARGE SCALE GENOMIC DNA]</scope>
    <source>
        <strain evidence="2 4">HCNT1</strain>
    </source>
</reference>
<dbReference type="Proteomes" id="UP000232164">
    <property type="component" value="Unassembled WGS sequence"/>
</dbReference>
<keyword evidence="5" id="KW-1185">Reference proteome</keyword>
<name>A0A2N0CYV8_RHISU</name>
<gene>
    <name evidence="2" type="ORF">CWR43_34930</name>
    <name evidence="3" type="ORF">N2599_07820</name>
</gene>
<organism evidence="2 4">
    <name type="scientific">Rhizobium sullae</name>
    <name type="common">Rhizobium hedysari</name>
    <dbReference type="NCBI Taxonomy" id="50338"/>
    <lineage>
        <taxon>Bacteria</taxon>
        <taxon>Pseudomonadati</taxon>
        <taxon>Pseudomonadota</taxon>
        <taxon>Alphaproteobacteria</taxon>
        <taxon>Hyphomicrobiales</taxon>
        <taxon>Rhizobiaceae</taxon>
        <taxon>Rhizobium/Agrobacterium group</taxon>
        <taxon>Rhizobium</taxon>
    </lineage>
</organism>
<dbReference type="InterPro" id="IPR000073">
    <property type="entry name" value="AB_hydrolase_1"/>
</dbReference>
<reference evidence="2 4" key="1">
    <citation type="submission" date="2017-11" db="EMBL/GenBank/DDBJ databases">
        <authorList>
            <person name="Han C.G."/>
        </authorList>
    </citation>
    <scope>NUCLEOTIDE SEQUENCE [LARGE SCALE GENOMIC DNA]</scope>
    <source>
        <strain evidence="2 4">HCNT1</strain>
    </source>
</reference>
<protein>
    <submittedName>
        <fullName evidence="3">Alpha/beta fold hydrolase</fullName>
    </submittedName>
    <submittedName>
        <fullName evidence="2">Alpha/beta hydrolase</fullName>
    </submittedName>
</protein>
<dbReference type="STRING" id="1041146.GCA_000427985_03540"/>
<evidence type="ECO:0000313" key="4">
    <source>
        <dbReference type="Proteomes" id="UP000232164"/>
    </source>
</evidence>
<dbReference type="AlphaFoldDB" id="A0A2N0CYV8"/>
<reference evidence="3" key="3">
    <citation type="submission" date="2022-09" db="EMBL/GenBank/DDBJ databases">
        <title>Australian commercial rhizobial inoculants.</title>
        <authorList>
            <person name="Kohlmeier M.G."/>
            <person name="O'Hara G.W."/>
            <person name="Colombi E."/>
            <person name="Ramsay J.P."/>
            <person name="Terpolilli J."/>
        </authorList>
    </citation>
    <scope>NUCLEOTIDE SEQUENCE</scope>
    <source>
        <strain evidence="3">WSM1592</strain>
    </source>
</reference>
<dbReference type="PANTHER" id="PTHR43433:SF5">
    <property type="entry name" value="AB HYDROLASE-1 DOMAIN-CONTAINING PROTEIN"/>
    <property type="match status" value="1"/>
</dbReference>
<dbReference type="GO" id="GO:0004806">
    <property type="term" value="F:triacylglycerol lipase activity"/>
    <property type="evidence" value="ECO:0007669"/>
    <property type="project" value="TreeGrafter"/>
</dbReference>
<dbReference type="GO" id="GO:0046503">
    <property type="term" value="P:glycerolipid catabolic process"/>
    <property type="evidence" value="ECO:0007669"/>
    <property type="project" value="TreeGrafter"/>
</dbReference>
<accession>A0A2N0CYV8</accession>
<evidence type="ECO:0000313" key="5">
    <source>
        <dbReference type="Proteomes" id="UP001060123"/>
    </source>
</evidence>
<sequence>MVKLTINSGDVKLATETFGDHSNPAVLLIMGAMASMLWWPDEFCERIAASGRYVIRYDNRDTGLSTAYPTGEPGYAFADMAEDAIAILDGYGIETAHLVGMSLGGMIAQWVTLGHPDRVKTLTLISSSPLGIDGLPPFTEAYGEHAATAEAVDWSNRASVLDFMTRDARMVASTLHPHDAGAARRLVEQDLDRARSFASATNHFLLEGGDDGSPKNAGDLSVPLLVIHGTSDPIFPIAHGEALVRAVSGSTLQRVEGGGHELHREDWPQIVSAIVSHTGNRQ</sequence>
<evidence type="ECO:0000259" key="1">
    <source>
        <dbReference type="Pfam" id="PF00561"/>
    </source>
</evidence>
<keyword evidence="2" id="KW-0378">Hydrolase</keyword>
<dbReference type="Pfam" id="PF00561">
    <property type="entry name" value="Abhydrolase_1"/>
    <property type="match status" value="1"/>
</dbReference>